<dbReference type="STRING" id="479433.Caci_2900"/>
<proteinExistence type="predicted"/>
<dbReference type="Pfam" id="PF11611">
    <property type="entry name" value="DUF4352"/>
    <property type="match status" value="1"/>
</dbReference>
<evidence type="ECO:0000256" key="1">
    <source>
        <dbReference type="ARBA" id="ARBA00022729"/>
    </source>
</evidence>
<dbReference type="KEGG" id="cai:Caci_2900"/>
<organism evidence="4 5">
    <name type="scientific">Catenulispora acidiphila (strain DSM 44928 / JCM 14897 / NBRC 102108 / NRRL B-24433 / ID139908)</name>
    <dbReference type="NCBI Taxonomy" id="479433"/>
    <lineage>
        <taxon>Bacteria</taxon>
        <taxon>Bacillati</taxon>
        <taxon>Actinomycetota</taxon>
        <taxon>Actinomycetes</taxon>
        <taxon>Catenulisporales</taxon>
        <taxon>Catenulisporaceae</taxon>
        <taxon>Catenulispora</taxon>
    </lineage>
</organism>
<dbReference type="HOGENOM" id="CLU_091371_0_0_11"/>
<reference evidence="4 5" key="1">
    <citation type="journal article" date="2009" name="Stand. Genomic Sci.">
        <title>Complete genome sequence of Catenulispora acidiphila type strain (ID 139908).</title>
        <authorList>
            <person name="Copeland A."/>
            <person name="Lapidus A."/>
            <person name="Glavina Del Rio T."/>
            <person name="Nolan M."/>
            <person name="Lucas S."/>
            <person name="Chen F."/>
            <person name="Tice H."/>
            <person name="Cheng J.F."/>
            <person name="Bruce D."/>
            <person name="Goodwin L."/>
            <person name="Pitluck S."/>
            <person name="Mikhailova N."/>
            <person name="Pati A."/>
            <person name="Ivanova N."/>
            <person name="Mavromatis K."/>
            <person name="Chen A."/>
            <person name="Palaniappan K."/>
            <person name="Chain P."/>
            <person name="Land M."/>
            <person name="Hauser L."/>
            <person name="Chang Y.J."/>
            <person name="Jeffries C.D."/>
            <person name="Chertkov O."/>
            <person name="Brettin T."/>
            <person name="Detter J.C."/>
            <person name="Han C."/>
            <person name="Ali Z."/>
            <person name="Tindall B.J."/>
            <person name="Goker M."/>
            <person name="Bristow J."/>
            <person name="Eisen J.A."/>
            <person name="Markowitz V."/>
            <person name="Hugenholtz P."/>
            <person name="Kyrpides N.C."/>
            <person name="Klenk H.P."/>
        </authorList>
    </citation>
    <scope>NUCLEOTIDE SEQUENCE [LARGE SCALE GENOMIC DNA]</scope>
    <source>
        <strain evidence="5">DSM 44928 / JCM 14897 / NBRC 102108 / NRRL B-24433 / ID139908</strain>
    </source>
</reference>
<evidence type="ECO:0000256" key="2">
    <source>
        <dbReference type="SAM" id="SignalP"/>
    </source>
</evidence>
<evidence type="ECO:0000313" key="4">
    <source>
        <dbReference type="EMBL" id="ACU71809.1"/>
    </source>
</evidence>
<gene>
    <name evidence="4" type="ordered locus">Caci_2900</name>
</gene>
<name>C7Q2R7_CATAD</name>
<dbReference type="InterPro" id="IPR029050">
    <property type="entry name" value="Immunoprotect_excell_Ig-like"/>
</dbReference>
<protein>
    <recommendedName>
        <fullName evidence="3">DUF4352 domain-containing protein</fullName>
    </recommendedName>
</protein>
<keyword evidence="5" id="KW-1185">Reference proteome</keyword>
<accession>C7Q2R7</accession>
<sequence length="188" mass="18930" precursor="true">MRRIPTITAVLTLAALGGCTSAKVNTTPVAPAEAATTAAHAAATSSTSAAPKKAGLGDTVKISGRNAKLAVTLVKIVDPAKGSDEFTVPDAGKHFVALQVRVVNQGSGVYSDDPQADVTVKNAAGETMSIAFATTTAGADMPSSVNLTAGDTALGFVDFQVPDGQKITQVQYALTSLGGDNVAQWTIG</sequence>
<evidence type="ECO:0000313" key="5">
    <source>
        <dbReference type="Proteomes" id="UP000000851"/>
    </source>
</evidence>
<feature type="domain" description="DUF4352" evidence="3">
    <location>
        <begin position="56"/>
        <end position="172"/>
    </location>
</feature>
<dbReference type="AlphaFoldDB" id="C7Q2R7"/>
<dbReference type="PROSITE" id="PS51257">
    <property type="entry name" value="PROKAR_LIPOPROTEIN"/>
    <property type="match status" value="1"/>
</dbReference>
<evidence type="ECO:0000259" key="3">
    <source>
        <dbReference type="Pfam" id="PF11611"/>
    </source>
</evidence>
<dbReference type="RefSeq" id="WP_012787102.1">
    <property type="nucleotide sequence ID" value="NC_013131.1"/>
</dbReference>
<feature type="chain" id="PRO_5039096187" description="DUF4352 domain-containing protein" evidence="2">
    <location>
        <begin position="23"/>
        <end position="188"/>
    </location>
</feature>
<dbReference type="Gene3D" id="2.60.40.1240">
    <property type="match status" value="1"/>
</dbReference>
<dbReference type="OrthoDB" id="166023at2"/>
<feature type="signal peptide" evidence="2">
    <location>
        <begin position="1"/>
        <end position="22"/>
    </location>
</feature>
<dbReference type="EMBL" id="CP001700">
    <property type="protein sequence ID" value="ACU71809.1"/>
    <property type="molecule type" value="Genomic_DNA"/>
</dbReference>
<dbReference type="InParanoid" id="C7Q2R7"/>
<keyword evidence="1 2" id="KW-0732">Signal</keyword>
<dbReference type="Proteomes" id="UP000000851">
    <property type="component" value="Chromosome"/>
</dbReference>
<dbReference type="InterPro" id="IPR029051">
    <property type="entry name" value="DUF4352"/>
</dbReference>
<dbReference type="eggNOG" id="ENOG5033HJN">
    <property type="taxonomic scope" value="Bacteria"/>
</dbReference>